<reference evidence="1 2" key="1">
    <citation type="submission" date="2017-02" db="EMBL/GenBank/DDBJ databases">
        <title>Paraburkholderia sophoroidis sp. nov. and Paraburkholderia steynii sp. nov. rhizobial symbionts of the fynbos legume Hypocalyptus sophoroides.</title>
        <authorList>
            <person name="Steenkamp E.T."/>
            <person name="Beukes C.W."/>
            <person name="Van Zyl E."/>
            <person name="Avontuur J."/>
            <person name="Chan W.Y."/>
            <person name="Hassen A."/>
            <person name="Palmer M."/>
            <person name="Mthombeni L."/>
            <person name="Phalane F."/>
            <person name="Sereme K."/>
            <person name="Venter S.N."/>
        </authorList>
    </citation>
    <scope>NUCLEOTIDE SEQUENCE [LARGE SCALE GENOMIC DNA]</scope>
    <source>
        <strain evidence="1 2">HC1.1ba</strain>
    </source>
</reference>
<evidence type="ECO:0008006" key="3">
    <source>
        <dbReference type="Google" id="ProtNLM"/>
    </source>
</evidence>
<dbReference type="Gene3D" id="3.40.50.300">
    <property type="entry name" value="P-loop containing nucleotide triphosphate hydrolases"/>
    <property type="match status" value="1"/>
</dbReference>
<protein>
    <recommendedName>
        <fullName evidence="3">ABC transporter domain-containing protein</fullName>
    </recommendedName>
</protein>
<dbReference type="AlphaFoldDB" id="A0A4R0X7T3"/>
<comment type="caution">
    <text evidence="1">The sequence shown here is derived from an EMBL/GenBank/DDBJ whole genome shotgun (WGS) entry which is preliminary data.</text>
</comment>
<proteinExistence type="predicted"/>
<sequence>MKSSSNLALSARSLTVGYRDHVVIDSLDIDIRANRVTALCGPNGAAKARCCARSPACSPRWRAT</sequence>
<organism evidence="1 2">
    <name type="scientific">Paraburkholderia steynii</name>
    <dbReference type="NCBI Taxonomy" id="1245441"/>
    <lineage>
        <taxon>Bacteria</taxon>
        <taxon>Pseudomonadati</taxon>
        <taxon>Pseudomonadota</taxon>
        <taxon>Betaproteobacteria</taxon>
        <taxon>Burkholderiales</taxon>
        <taxon>Burkholderiaceae</taxon>
        <taxon>Paraburkholderia</taxon>
    </lineage>
</organism>
<name>A0A4R0X7T3_9BURK</name>
<gene>
    <name evidence="1" type="ORF">BZM27_27620</name>
</gene>
<dbReference type="EMBL" id="MWML01000117">
    <property type="protein sequence ID" value="TCG06283.1"/>
    <property type="molecule type" value="Genomic_DNA"/>
</dbReference>
<accession>A0A4R0X7T3</accession>
<keyword evidence="2" id="KW-1185">Reference proteome</keyword>
<evidence type="ECO:0000313" key="2">
    <source>
        <dbReference type="Proteomes" id="UP000294200"/>
    </source>
</evidence>
<dbReference type="SUPFAM" id="SSF52540">
    <property type="entry name" value="P-loop containing nucleoside triphosphate hydrolases"/>
    <property type="match status" value="1"/>
</dbReference>
<dbReference type="InterPro" id="IPR027417">
    <property type="entry name" value="P-loop_NTPase"/>
</dbReference>
<dbReference type="Proteomes" id="UP000294200">
    <property type="component" value="Unassembled WGS sequence"/>
</dbReference>
<evidence type="ECO:0000313" key="1">
    <source>
        <dbReference type="EMBL" id="TCG06283.1"/>
    </source>
</evidence>